<keyword evidence="3" id="KW-1185">Reference proteome</keyword>
<reference evidence="2" key="1">
    <citation type="submission" date="2021-10" db="EMBL/GenBank/DDBJ databases">
        <title>Tropical sea cucumber genome reveals ecological adaptation and Cuvierian tubules defense mechanism.</title>
        <authorList>
            <person name="Chen T."/>
        </authorList>
    </citation>
    <scope>NUCLEOTIDE SEQUENCE</scope>
    <source>
        <strain evidence="2">Nanhai2018</strain>
        <tissue evidence="2">Muscle</tissue>
    </source>
</reference>
<gene>
    <name evidence="2" type="ORF">HOLleu_37706</name>
</gene>
<keyword evidence="1" id="KW-0732">Signal</keyword>
<dbReference type="Proteomes" id="UP001152320">
    <property type="component" value="Chromosome 20"/>
</dbReference>
<feature type="chain" id="PRO_5040178176" evidence="1">
    <location>
        <begin position="18"/>
        <end position="229"/>
    </location>
</feature>
<name>A0A9Q0YLA7_HOLLE</name>
<evidence type="ECO:0000313" key="2">
    <source>
        <dbReference type="EMBL" id="KAJ8022724.1"/>
    </source>
</evidence>
<sequence>MTWTVLTAVMLIASLFAVVGEIATSTIDEHRGSSSNFLANYIEIEKTLHTCAIPSNNMFKRLIGEDGRQQSSEFDMFCYYQASNNRLSLFLCQYYKLLVEIYYGQYCDDPNRLPMDTATQYKQMLQTPSASCKTLVVTVMQEVQPGVNKPVFSSTDDCETVCHQSLFCTNLAYLLSIMITVKADIQRRDAYDKSSYNEGGYTKGEEGKLILEFKRICRRMQNVYGCNGL</sequence>
<protein>
    <submittedName>
        <fullName evidence="2">Uncharacterized protein</fullName>
    </submittedName>
</protein>
<organism evidence="2 3">
    <name type="scientific">Holothuria leucospilota</name>
    <name type="common">Black long sea cucumber</name>
    <name type="synonym">Mertensiothuria leucospilota</name>
    <dbReference type="NCBI Taxonomy" id="206669"/>
    <lineage>
        <taxon>Eukaryota</taxon>
        <taxon>Metazoa</taxon>
        <taxon>Echinodermata</taxon>
        <taxon>Eleutherozoa</taxon>
        <taxon>Echinozoa</taxon>
        <taxon>Holothuroidea</taxon>
        <taxon>Aspidochirotacea</taxon>
        <taxon>Aspidochirotida</taxon>
        <taxon>Holothuriidae</taxon>
        <taxon>Holothuria</taxon>
    </lineage>
</organism>
<dbReference type="AlphaFoldDB" id="A0A9Q0YLA7"/>
<feature type="signal peptide" evidence="1">
    <location>
        <begin position="1"/>
        <end position="17"/>
    </location>
</feature>
<comment type="caution">
    <text evidence="2">The sequence shown here is derived from an EMBL/GenBank/DDBJ whole genome shotgun (WGS) entry which is preliminary data.</text>
</comment>
<dbReference type="EMBL" id="JAIZAY010000020">
    <property type="protein sequence ID" value="KAJ8022724.1"/>
    <property type="molecule type" value="Genomic_DNA"/>
</dbReference>
<evidence type="ECO:0000256" key="1">
    <source>
        <dbReference type="SAM" id="SignalP"/>
    </source>
</evidence>
<proteinExistence type="predicted"/>
<evidence type="ECO:0000313" key="3">
    <source>
        <dbReference type="Proteomes" id="UP001152320"/>
    </source>
</evidence>
<accession>A0A9Q0YLA7</accession>